<sequence length="271" mass="30628">MRQLRVLLVLIVAFLGISFTTQVVHAEGMGGPNTGDYVYEDREYVTNEQYGQLSSINNQIYSGVSPQRLYILIFDNSTDVNSFVKATGTYPKRHDISSAIVDKTGEALYGHDHFYDMVMDYEDGGSLMADNNYLIMNLKDNRVYFNPSLQASLYVTDLMFWRLQQGLGSKLKSSDTETKVSALFELAQRMGPKLVTVSEHKKMLKSTSMADVKRVINNIEIIVGAIVILFVILLIVRHNKNHPGPSDPSYRPDYDAGFDEGYYYGSHDPFM</sequence>
<name>A0A0K2LFF1_9LACO</name>
<keyword evidence="2" id="KW-0732">Signal</keyword>
<dbReference type="RefSeq" id="WP_041498959.1">
    <property type="nucleotide sequence ID" value="NZ_BJDV01000004.1"/>
</dbReference>
<keyword evidence="1" id="KW-1133">Transmembrane helix</keyword>
<feature type="transmembrane region" description="Helical" evidence="1">
    <location>
        <begin position="215"/>
        <end position="236"/>
    </location>
</feature>
<keyword evidence="1" id="KW-0812">Transmembrane</keyword>
<keyword evidence="1" id="KW-0472">Membrane</keyword>
<dbReference type="STRING" id="1074467.JP39_11890"/>
<dbReference type="EMBL" id="CP012559">
    <property type="protein sequence ID" value="ALB30000.1"/>
    <property type="molecule type" value="Genomic_DNA"/>
</dbReference>
<dbReference type="AlphaFoldDB" id="A0A0K2LFF1"/>
<proteinExistence type="predicted"/>
<evidence type="ECO:0000256" key="1">
    <source>
        <dbReference type="SAM" id="Phobius"/>
    </source>
</evidence>
<protein>
    <recommendedName>
        <fullName evidence="5">TPM domain-containing protein</fullName>
    </recommendedName>
</protein>
<feature type="signal peptide" evidence="2">
    <location>
        <begin position="1"/>
        <end position="26"/>
    </location>
</feature>
<evidence type="ECO:0008006" key="5">
    <source>
        <dbReference type="Google" id="ProtNLM"/>
    </source>
</evidence>
<dbReference type="OrthoDB" id="2329001at2"/>
<reference evidence="3 4" key="1">
    <citation type="submission" date="2015-08" db="EMBL/GenBank/DDBJ databases">
        <title>Genomic sequence of Lactobacillus heilongjiangensis DSM 28069, isolated from Chinese traditional pickle.</title>
        <authorList>
            <person name="Jiang X."/>
            <person name="Zheng B."/>
            <person name="Cheng H."/>
        </authorList>
    </citation>
    <scope>NUCLEOTIDE SEQUENCE [LARGE SCALE GENOMIC DNA]</scope>
    <source>
        <strain evidence="3 4">DSM 28069</strain>
    </source>
</reference>
<feature type="chain" id="PRO_5005480279" description="TPM domain-containing protein" evidence="2">
    <location>
        <begin position="27"/>
        <end position="271"/>
    </location>
</feature>
<keyword evidence="4" id="KW-1185">Reference proteome</keyword>
<evidence type="ECO:0000313" key="4">
    <source>
        <dbReference type="Proteomes" id="UP000061546"/>
    </source>
</evidence>
<gene>
    <name evidence="3" type="ORF">JP39_11890</name>
</gene>
<dbReference type="Proteomes" id="UP000061546">
    <property type="component" value="Chromosome"/>
</dbReference>
<accession>A0A0K2LFF1</accession>
<organism evidence="3 4">
    <name type="scientific">Companilactobacillus heilongjiangensis</name>
    <dbReference type="NCBI Taxonomy" id="1074467"/>
    <lineage>
        <taxon>Bacteria</taxon>
        <taxon>Bacillati</taxon>
        <taxon>Bacillota</taxon>
        <taxon>Bacilli</taxon>
        <taxon>Lactobacillales</taxon>
        <taxon>Lactobacillaceae</taxon>
        <taxon>Companilactobacillus</taxon>
    </lineage>
</organism>
<evidence type="ECO:0000313" key="3">
    <source>
        <dbReference type="EMBL" id="ALB30000.1"/>
    </source>
</evidence>
<dbReference type="KEGG" id="lhi:JP39_11890"/>
<evidence type="ECO:0000256" key="2">
    <source>
        <dbReference type="SAM" id="SignalP"/>
    </source>
</evidence>